<reference key="2">
    <citation type="submission" date="2011-04" db="EMBL/GenBank/DDBJ databases">
        <title>Complete sequence of chromosome of Haliscomenobacter hydrossis DSM 1100.</title>
        <authorList>
            <consortium name="US DOE Joint Genome Institute (JGI-PGF)"/>
            <person name="Lucas S."/>
            <person name="Han J."/>
            <person name="Lapidus A."/>
            <person name="Bruce D."/>
            <person name="Goodwin L."/>
            <person name="Pitluck S."/>
            <person name="Peters L."/>
            <person name="Kyrpides N."/>
            <person name="Mavromatis K."/>
            <person name="Ivanova N."/>
            <person name="Ovchinnikova G."/>
            <person name="Pagani I."/>
            <person name="Daligault H."/>
            <person name="Detter J.C."/>
            <person name="Han C."/>
            <person name="Land M."/>
            <person name="Hauser L."/>
            <person name="Markowitz V."/>
            <person name="Cheng J.-F."/>
            <person name="Hugenholtz P."/>
            <person name="Woyke T."/>
            <person name="Wu D."/>
            <person name="Verbarg S."/>
            <person name="Frueling A."/>
            <person name="Brambilla E."/>
            <person name="Klenk H.-P."/>
            <person name="Eisen J.A."/>
        </authorList>
    </citation>
    <scope>NUCLEOTIDE SEQUENCE</scope>
    <source>
        <strain>DSM 1100</strain>
    </source>
</reference>
<reference evidence="3 4" key="1">
    <citation type="journal article" date="2011" name="Stand. Genomic Sci.">
        <title>Complete genome sequence of Haliscomenobacter hydrossis type strain (O).</title>
        <authorList>
            <consortium name="US DOE Joint Genome Institute (JGI-PGF)"/>
            <person name="Daligault H."/>
            <person name="Lapidus A."/>
            <person name="Zeytun A."/>
            <person name="Nolan M."/>
            <person name="Lucas S."/>
            <person name="Del Rio T.G."/>
            <person name="Tice H."/>
            <person name="Cheng J.F."/>
            <person name="Tapia R."/>
            <person name="Han C."/>
            <person name="Goodwin L."/>
            <person name="Pitluck S."/>
            <person name="Liolios K."/>
            <person name="Pagani I."/>
            <person name="Ivanova N."/>
            <person name="Huntemann M."/>
            <person name="Mavromatis K."/>
            <person name="Mikhailova N."/>
            <person name="Pati A."/>
            <person name="Chen A."/>
            <person name="Palaniappan K."/>
            <person name="Land M."/>
            <person name="Hauser L."/>
            <person name="Brambilla E.M."/>
            <person name="Rohde M."/>
            <person name="Verbarg S."/>
            <person name="Goker M."/>
            <person name="Bristow J."/>
            <person name="Eisen J.A."/>
            <person name="Markowitz V."/>
            <person name="Hugenholtz P."/>
            <person name="Kyrpides N.C."/>
            <person name="Klenk H.P."/>
            <person name="Woyke T."/>
        </authorList>
    </citation>
    <scope>NUCLEOTIDE SEQUENCE [LARGE SCALE GENOMIC DNA]</scope>
    <source>
        <strain evidence="4">ATCC 27775 / DSM 1100 / LMG 10767 / O</strain>
    </source>
</reference>
<name>F4KYD6_HALH1</name>
<gene>
    <name evidence="3" type="ordered locus">Halhy_1484</name>
</gene>
<dbReference type="eggNOG" id="COG1680">
    <property type="taxonomic scope" value="Bacteria"/>
</dbReference>
<proteinExistence type="predicted"/>
<sequence>MKILSIHFFLFILLVSTWSCDKDIYSTAVATVSGNLPVNPQHPLTDSIRAIAQRHIDRGVPGVQVMVKSPEGWTVVNAGYAKIEENKPMQDGMVAWVYSISKVYTATLVMKLKERGLIQLDSSIRHYLPRNISDRFAQSQNITLRMLLNHSSGLDNFTASPGYFLAQFNHPFKQPDKLEQLEYAFDAKSIFAPGTDFFYSNTNYLLLQLILEKVSGKTWGELLHTEILQPLGLKDTYYPVTESQVQTLGFPNYYFERFNNGELENCTKWNHAISHTLMGYGGIAANGADIIRFMEALMNGKVVSQSSLNEMRQWIQGKQSTEPDYGLGLEYFEYIKGIPSYGHEGDNIGGTTEVLYVPSKQTYIFISINAGRQLFGQYLFRTTDLKIALCKYISVQE</sequence>
<dbReference type="EMBL" id="CP002691">
    <property type="protein sequence ID" value="AEE49377.1"/>
    <property type="molecule type" value="Genomic_DNA"/>
</dbReference>
<keyword evidence="4" id="KW-1185">Reference proteome</keyword>
<dbReference type="InterPro" id="IPR050491">
    <property type="entry name" value="AmpC-like"/>
</dbReference>
<feature type="domain" description="Beta-lactamase-related" evidence="2">
    <location>
        <begin position="49"/>
        <end position="370"/>
    </location>
</feature>
<accession>F4KYD6</accession>
<dbReference type="OrthoDB" id="9793489at2"/>
<dbReference type="AlphaFoldDB" id="F4KYD6"/>
<dbReference type="InterPro" id="IPR012338">
    <property type="entry name" value="Beta-lactam/transpept-like"/>
</dbReference>
<dbReference type="Proteomes" id="UP000008461">
    <property type="component" value="Chromosome"/>
</dbReference>
<organism evidence="3 4">
    <name type="scientific">Haliscomenobacter hydrossis (strain ATCC 27775 / DSM 1100 / LMG 10767 / O)</name>
    <dbReference type="NCBI Taxonomy" id="760192"/>
    <lineage>
        <taxon>Bacteria</taxon>
        <taxon>Pseudomonadati</taxon>
        <taxon>Bacteroidota</taxon>
        <taxon>Saprospiria</taxon>
        <taxon>Saprospirales</taxon>
        <taxon>Haliscomenobacteraceae</taxon>
        <taxon>Haliscomenobacter</taxon>
    </lineage>
</organism>
<evidence type="ECO:0000313" key="3">
    <source>
        <dbReference type="EMBL" id="AEE49377.1"/>
    </source>
</evidence>
<evidence type="ECO:0000256" key="1">
    <source>
        <dbReference type="SAM" id="SignalP"/>
    </source>
</evidence>
<feature type="signal peptide" evidence="1">
    <location>
        <begin position="1"/>
        <end position="21"/>
    </location>
</feature>
<dbReference type="PANTHER" id="PTHR46825">
    <property type="entry name" value="D-ALANYL-D-ALANINE-CARBOXYPEPTIDASE/ENDOPEPTIDASE AMPH"/>
    <property type="match status" value="1"/>
</dbReference>
<dbReference type="SUPFAM" id="SSF56601">
    <property type="entry name" value="beta-lactamase/transpeptidase-like"/>
    <property type="match status" value="1"/>
</dbReference>
<dbReference type="HOGENOM" id="CLU_020027_2_3_10"/>
<dbReference type="Pfam" id="PF00144">
    <property type="entry name" value="Beta-lactamase"/>
    <property type="match status" value="1"/>
</dbReference>
<dbReference type="STRING" id="760192.Halhy_1484"/>
<evidence type="ECO:0000313" key="4">
    <source>
        <dbReference type="Proteomes" id="UP000008461"/>
    </source>
</evidence>
<dbReference type="PANTHER" id="PTHR46825:SF9">
    <property type="entry name" value="BETA-LACTAMASE-RELATED DOMAIN-CONTAINING PROTEIN"/>
    <property type="match status" value="1"/>
</dbReference>
<protein>
    <submittedName>
        <fullName evidence="3">Beta-lactamase</fullName>
    </submittedName>
</protein>
<dbReference type="InterPro" id="IPR001466">
    <property type="entry name" value="Beta-lactam-related"/>
</dbReference>
<dbReference type="KEGG" id="hhy:Halhy_1484"/>
<feature type="chain" id="PRO_5003312292" evidence="1">
    <location>
        <begin position="22"/>
        <end position="397"/>
    </location>
</feature>
<dbReference type="Gene3D" id="3.40.710.10">
    <property type="entry name" value="DD-peptidase/beta-lactamase superfamily"/>
    <property type="match status" value="1"/>
</dbReference>
<keyword evidence="1" id="KW-0732">Signal</keyword>
<evidence type="ECO:0000259" key="2">
    <source>
        <dbReference type="Pfam" id="PF00144"/>
    </source>
</evidence>
<dbReference type="RefSeq" id="WP_013763931.1">
    <property type="nucleotide sequence ID" value="NC_015510.1"/>
</dbReference>